<comment type="caution">
    <text evidence="3">Lacks conserved residue(s) required for the propagation of feature annotation.</text>
</comment>
<dbReference type="InterPro" id="IPR013151">
    <property type="entry name" value="Immunoglobulin_dom"/>
</dbReference>
<dbReference type="SMART" id="SM00408">
    <property type="entry name" value="IGc2"/>
    <property type="match status" value="8"/>
</dbReference>
<feature type="domain" description="Ig-like" evidence="6">
    <location>
        <begin position="1343"/>
        <end position="1417"/>
    </location>
</feature>
<feature type="domain" description="VWFA" evidence="5">
    <location>
        <begin position="783"/>
        <end position="898"/>
    </location>
</feature>
<feature type="domain" description="Ig-like" evidence="6">
    <location>
        <begin position="1911"/>
        <end position="2002"/>
    </location>
</feature>
<feature type="disulfide bond" evidence="3">
    <location>
        <begin position="44"/>
        <end position="62"/>
    </location>
</feature>
<dbReference type="InterPro" id="IPR036179">
    <property type="entry name" value="Ig-like_dom_sf"/>
</dbReference>
<dbReference type="PANTHER" id="PTHR45080">
    <property type="entry name" value="CONTACTIN 5"/>
    <property type="match status" value="1"/>
</dbReference>
<feature type="disulfide bond" evidence="3">
    <location>
        <begin position="37"/>
        <end position="49"/>
    </location>
</feature>
<feature type="domain" description="Ig-like" evidence="6">
    <location>
        <begin position="1055"/>
        <end position="1156"/>
    </location>
</feature>
<dbReference type="InterPro" id="IPR002035">
    <property type="entry name" value="VWF_A"/>
</dbReference>
<keyword evidence="1 4" id="KW-0732">Signal</keyword>
<evidence type="ECO:0000313" key="8">
    <source>
        <dbReference type="Proteomes" id="UP000007879"/>
    </source>
</evidence>
<reference evidence="8" key="1">
    <citation type="journal article" date="2010" name="Nature">
        <title>The Amphimedon queenslandica genome and the evolution of animal complexity.</title>
        <authorList>
            <person name="Srivastava M."/>
            <person name="Simakov O."/>
            <person name="Chapman J."/>
            <person name="Fahey B."/>
            <person name="Gauthier M.E."/>
            <person name="Mitros T."/>
            <person name="Richards G.S."/>
            <person name="Conaco C."/>
            <person name="Dacre M."/>
            <person name="Hellsten U."/>
            <person name="Larroux C."/>
            <person name="Putnam N.H."/>
            <person name="Stanke M."/>
            <person name="Adamska M."/>
            <person name="Darling A."/>
            <person name="Degnan S.M."/>
            <person name="Oakley T.H."/>
            <person name="Plachetzki D.C."/>
            <person name="Zhai Y."/>
            <person name="Adamski M."/>
            <person name="Calcino A."/>
            <person name="Cummins S.F."/>
            <person name="Goodstein D.M."/>
            <person name="Harris C."/>
            <person name="Jackson D.J."/>
            <person name="Leys S.P."/>
            <person name="Shu S."/>
            <person name="Woodcroft B.J."/>
            <person name="Vervoort M."/>
            <person name="Kosik K.S."/>
            <person name="Manning G."/>
            <person name="Degnan B.M."/>
            <person name="Rokhsar D.S."/>
        </authorList>
    </citation>
    <scope>NUCLEOTIDE SEQUENCE [LARGE SCALE GENOMIC DNA]</scope>
</reference>
<feature type="disulfide bond" evidence="3">
    <location>
        <begin position="99"/>
        <end position="114"/>
    </location>
</feature>
<dbReference type="KEGG" id="aqu:100641636"/>
<dbReference type="Gene3D" id="3.40.50.410">
    <property type="entry name" value="von Willebrand factor, type A domain"/>
    <property type="match status" value="2"/>
</dbReference>
<evidence type="ECO:0000259" key="6">
    <source>
        <dbReference type="PROSITE" id="PS50835"/>
    </source>
</evidence>
<dbReference type="Pfam" id="PF13927">
    <property type="entry name" value="Ig_3"/>
    <property type="match status" value="1"/>
</dbReference>
<keyword evidence="2 3" id="KW-1015">Disulfide bond</keyword>
<dbReference type="PROSITE" id="PS01209">
    <property type="entry name" value="LDLRA_1"/>
    <property type="match status" value="1"/>
</dbReference>
<feature type="disulfide bond" evidence="3">
    <location>
        <begin position="150"/>
        <end position="165"/>
    </location>
</feature>
<dbReference type="InterPro" id="IPR003599">
    <property type="entry name" value="Ig_sub"/>
</dbReference>
<dbReference type="EnsemblMetazoa" id="XM_019996548.1">
    <property type="protein sequence ID" value="XP_019852107.1"/>
    <property type="gene ID" value="LOC100641636"/>
</dbReference>
<dbReference type="Pfam" id="PF07679">
    <property type="entry name" value="I-set"/>
    <property type="match status" value="1"/>
</dbReference>
<dbReference type="GeneID" id="100641636"/>
<feature type="domain" description="Ig-like" evidence="6">
    <location>
        <begin position="571"/>
        <end position="663"/>
    </location>
</feature>
<dbReference type="SUPFAM" id="SSF48726">
    <property type="entry name" value="Immunoglobulin"/>
    <property type="match status" value="8"/>
</dbReference>
<dbReference type="PRINTS" id="PR00261">
    <property type="entry name" value="LDLRECEPTOR"/>
</dbReference>
<feature type="domain" description="Ig-like" evidence="6">
    <location>
        <begin position="1816"/>
        <end position="1900"/>
    </location>
</feature>
<evidence type="ECO:0000256" key="1">
    <source>
        <dbReference type="ARBA" id="ARBA00022729"/>
    </source>
</evidence>
<dbReference type="Gene3D" id="2.60.40.10">
    <property type="entry name" value="Immunoglobulins"/>
    <property type="match status" value="7"/>
</dbReference>
<dbReference type="InterPro" id="IPR050958">
    <property type="entry name" value="Cell_Adh-Cytoskel_Orgn"/>
</dbReference>
<keyword evidence="8" id="KW-1185">Reference proteome</keyword>
<dbReference type="SUPFAM" id="SSF57424">
    <property type="entry name" value="LDL receptor-like module"/>
    <property type="match status" value="3"/>
</dbReference>
<evidence type="ECO:0000256" key="2">
    <source>
        <dbReference type="ARBA" id="ARBA00023157"/>
    </source>
</evidence>
<dbReference type="Gene3D" id="4.10.400.10">
    <property type="entry name" value="Low-density Lipoprotein Receptor"/>
    <property type="match status" value="3"/>
</dbReference>
<dbReference type="InterPro" id="IPR013098">
    <property type="entry name" value="Ig_I-set"/>
</dbReference>
<evidence type="ECO:0000256" key="3">
    <source>
        <dbReference type="PROSITE-ProRule" id="PRU00124"/>
    </source>
</evidence>
<dbReference type="Pfam" id="PF00047">
    <property type="entry name" value="ig"/>
    <property type="match status" value="1"/>
</dbReference>
<dbReference type="GO" id="GO:0005886">
    <property type="term" value="C:plasma membrane"/>
    <property type="evidence" value="ECO:0007669"/>
    <property type="project" value="TreeGrafter"/>
</dbReference>
<feature type="domain" description="Ig-like" evidence="6">
    <location>
        <begin position="1533"/>
        <end position="1620"/>
    </location>
</feature>
<dbReference type="InterPro" id="IPR007110">
    <property type="entry name" value="Ig-like_dom"/>
</dbReference>
<name>A0AAN0J5S6_AMPQE</name>
<feature type="signal peptide" evidence="4">
    <location>
        <begin position="1"/>
        <end position="28"/>
    </location>
</feature>
<sequence>MLLRSLNMYWWCCLFQIYLSFFVRVAHGQENNTSPVCLKEEFSCHDGTCIADSLICNDIEDCANGLDEVLCIERPLTGCPPNEKSCGTTQNCYPLGRGCDGINDCINGEDEVNCAQRSNSQCLVSQFECPANASIGGSSVSFCVPLRKVCDCEFDCPDGADEENCAPFIVTMQPDLTLTEFANSTAVLMCQAVGYPTPVITWLKDLKDLEIDSRFIVVSVNGSGILYIRNVSVYDEGVYSCVISQSSLRSTIANVSTNLTVIDANRQSCRDVFSTVYQSGDIYYDIETIIDQTVVNTSATDITFIVDESGSMERAHMWVREIVPLLESSIRGQGVGISDKPNQYALVGFGNRTSLGGRVLTQLTSVDGFVNATRMFETDGIFEDGYSAILFALNNIPNRMNTTRLYILVTDEARQALPNSNFTRQQIERRLIEENIVLNVVVSQRFIYNTSNNESTAFGLHFNGTAFAVDPLASLQYRTYNNGVIHPNRNLSSGTTYEDYVQLAFLLHGSGWSIQVLNTLSNLTPFSNAFIQLNVDEIVLQRKCLVCTCGRGCTIADAVSIDTCAGLVRALTTRIVPSVALVQKGSSITLTCVTTVRPSYLPVNWTFISQFGSLCNSDRVRCNGNKAFIENISDGDTGPYSCRGRHDTIVSDFTGLNIRTVVSPAVNISLVQGIFKADKFFTLRCTTQGSPMAVTKWRKITGSQIQGDFLLSSDVNGASTITFNNIQAEHTGLYECSAINCVGVTRSTYNVTVTYDTCNIPDGARLSPGEQKLILHTPASGADIILLVDESGSMNDEYQWIGAMVKDLDSMLKKLNIGVAVPNLFSVVGFGSSYLNNRASRVLEYNEKILVPASNVSELIKMLFISGRSEDGYAALKHALDVIPFRSGNAKQFILISDESREPIQLALNQSYLLSLFESEDVILNVAVSQSFQNNAGQRAFGIDSSNRTFAYSPFNVLNVYSNGKSVKDSAHCSTDLDYTELALLSGGAAWDLNILRSGGDIARHFTDAFVLVKAREIYHQISRCINCSCDEFKGTECVDVPLNKCNLSGGFNIPEVNETNTDLTVTIIPERQMHIEGIGDAMVACFVNGSTNGTIKWSFNGGSLPRQAAVTNDNATLKSTLYISPVLKSHKGSYSCFVFDGVKNGVGNSVIEVMSQTLFGLEVYPRESQISVNTSHTIVCNTTVPSNISWEHNYGPLPDNVLVNQSISFSVLTIIDANSAIHSGRYSCVAETITGLSSTDALVYVIEQELQIFTEEKIVDAIVGENATLLCKLECCIGAQLSWSGYNNRDLPSNAQVRSRNNGYMLELHFNNVSVENCNLYVCEGRYKGMRQYVSAHLIVKDAFTIKTNTEPSVLLYNGHALYYILCEASDPVQFWSWSFNETFNLTHFSVLNNSRSILILDNLTLSETGFYTCQALSFDGRIAHFSTFIQVLCNDTSGVCLSSTTAITSSTSSVSFTVSMSTLTEISTVMASSADSIVPSPTITLSSDSTYSISSLLTGTEKSSFSSMAFSSFNSLSTADFTSASPSPTLPPLIVNINPASEVIYIMPGESLNISCITNVATVKQWLYPDSSNVVVTMIDSLVQQLQISDFSVADNEGEYSCIATRNGISVSKNFTITDGTLIVHVEFESQSLDPGSDLNVSCTTTVPVTVLEWKYLRNENELPSNVRSVMINSRTAVLVIDGFISGTNNGAYRCEAIVNEGSHPVSNQVQINSKDFLSLTVSPSSFERAISDDNDNIIRYQCRVNCTCGGAKVFWEGNPPHYIQNDTSTDPTMRVSTLTINRLPQPGTYIFTCVIQQKTLGELRSNVSLKVFPEAKVDVYPEEIIRNSGENHTFTCISNRHATFHWSYGQNNGMLPQGTLVQSINSTVSLLKIINVRRSVNTGTYNCHALYSTAEVRTDGGNLVEREPESLAFNPVRGSLNVTVGSDFSVSCTLNCSCGGYSVQWVNIDQIVGLSVIRHPTGRQALLQSNGGARLSMSGAYTCEMRGPSSGGVAPFVLSEIFIVNVFS</sequence>
<feature type="domain" description="Ig-like" evidence="6">
    <location>
        <begin position="664"/>
        <end position="754"/>
    </location>
</feature>
<dbReference type="PANTHER" id="PTHR45080:SF8">
    <property type="entry name" value="IG-LIKE DOMAIN-CONTAINING PROTEIN"/>
    <property type="match status" value="1"/>
</dbReference>
<dbReference type="InterPro" id="IPR036055">
    <property type="entry name" value="LDL_receptor-like_sf"/>
</dbReference>
<evidence type="ECO:0000259" key="5">
    <source>
        <dbReference type="PROSITE" id="PS50234"/>
    </source>
</evidence>
<dbReference type="Proteomes" id="UP000007879">
    <property type="component" value="Unassembled WGS sequence"/>
</dbReference>
<organism evidence="7 8">
    <name type="scientific">Amphimedon queenslandica</name>
    <name type="common">Sponge</name>
    <dbReference type="NCBI Taxonomy" id="400682"/>
    <lineage>
        <taxon>Eukaryota</taxon>
        <taxon>Metazoa</taxon>
        <taxon>Porifera</taxon>
        <taxon>Demospongiae</taxon>
        <taxon>Heteroscleromorpha</taxon>
        <taxon>Haplosclerida</taxon>
        <taxon>Niphatidae</taxon>
        <taxon>Amphimedon</taxon>
    </lineage>
</organism>
<dbReference type="PROSITE" id="PS50835">
    <property type="entry name" value="IG_LIKE"/>
    <property type="match status" value="9"/>
</dbReference>
<dbReference type="InterPro" id="IPR002172">
    <property type="entry name" value="LDrepeatLR_classA_rpt"/>
</dbReference>
<feature type="domain" description="Ig-like" evidence="6">
    <location>
        <begin position="1623"/>
        <end position="1715"/>
    </location>
</feature>
<evidence type="ECO:0000256" key="4">
    <source>
        <dbReference type="SAM" id="SignalP"/>
    </source>
</evidence>
<dbReference type="RefSeq" id="XP_019852107.1">
    <property type="nucleotide sequence ID" value="XM_019996548.1"/>
</dbReference>
<dbReference type="InterPro" id="IPR003598">
    <property type="entry name" value="Ig_sub2"/>
</dbReference>
<evidence type="ECO:0000313" key="7">
    <source>
        <dbReference type="EnsemblMetazoa" id="XP_019852107.1"/>
    </source>
</evidence>
<accession>A0AAN0J5S6</accession>
<dbReference type="SMART" id="SM00192">
    <property type="entry name" value="LDLa"/>
    <property type="match status" value="3"/>
</dbReference>
<dbReference type="CDD" id="cd00112">
    <property type="entry name" value="LDLa"/>
    <property type="match status" value="3"/>
</dbReference>
<dbReference type="SUPFAM" id="SSF53300">
    <property type="entry name" value="vWA-like"/>
    <property type="match status" value="2"/>
</dbReference>
<dbReference type="PROSITE" id="PS50068">
    <property type="entry name" value="LDLRA_2"/>
    <property type="match status" value="3"/>
</dbReference>
<feature type="chain" id="PRO_5042815679" evidence="4">
    <location>
        <begin position="29"/>
        <end position="2011"/>
    </location>
</feature>
<proteinExistence type="predicted"/>
<feature type="domain" description="Ig-like" evidence="6">
    <location>
        <begin position="167"/>
        <end position="260"/>
    </location>
</feature>
<feature type="disulfide bond" evidence="3">
    <location>
        <begin position="56"/>
        <end position="71"/>
    </location>
</feature>
<dbReference type="SMART" id="SM00409">
    <property type="entry name" value="IG"/>
    <property type="match status" value="11"/>
</dbReference>
<dbReference type="PROSITE" id="PS50234">
    <property type="entry name" value="VWFA"/>
    <property type="match status" value="1"/>
</dbReference>
<dbReference type="Pfam" id="PF00057">
    <property type="entry name" value="Ldl_recept_a"/>
    <property type="match status" value="2"/>
</dbReference>
<reference evidence="7" key="2">
    <citation type="submission" date="2024-06" db="UniProtKB">
        <authorList>
            <consortium name="EnsemblMetazoa"/>
        </authorList>
    </citation>
    <scope>IDENTIFICATION</scope>
</reference>
<dbReference type="InterPro" id="IPR013783">
    <property type="entry name" value="Ig-like_fold"/>
</dbReference>
<dbReference type="InterPro" id="IPR023415">
    <property type="entry name" value="LDLR_class-A_CS"/>
</dbReference>
<dbReference type="GO" id="GO:0007156">
    <property type="term" value="P:homophilic cell adhesion via plasma membrane adhesion molecules"/>
    <property type="evidence" value="ECO:0007669"/>
    <property type="project" value="TreeGrafter"/>
</dbReference>
<protein>
    <submittedName>
        <fullName evidence="7">Uncharacterized protein</fullName>
    </submittedName>
</protein>
<dbReference type="InterPro" id="IPR036465">
    <property type="entry name" value="vWFA_dom_sf"/>
</dbReference>
<dbReference type="CDD" id="cd00096">
    <property type="entry name" value="Ig"/>
    <property type="match status" value="3"/>
</dbReference>